<comment type="caution">
    <text evidence="5">The sequence shown here is derived from an EMBL/GenBank/DDBJ whole genome shotgun (WGS) entry which is preliminary data.</text>
</comment>
<feature type="domain" description="Helicase C-terminal" evidence="4">
    <location>
        <begin position="77"/>
        <end position="229"/>
    </location>
</feature>
<dbReference type="GO" id="GO:0004386">
    <property type="term" value="F:helicase activity"/>
    <property type="evidence" value="ECO:0007669"/>
    <property type="project" value="UniProtKB-KW"/>
</dbReference>
<dbReference type="GO" id="GO:0016787">
    <property type="term" value="F:hydrolase activity"/>
    <property type="evidence" value="ECO:0007669"/>
    <property type="project" value="UniProtKB-KW"/>
</dbReference>
<dbReference type="PROSITE" id="PS51194">
    <property type="entry name" value="HELICASE_CTER"/>
    <property type="match status" value="1"/>
</dbReference>
<evidence type="ECO:0000313" key="5">
    <source>
        <dbReference type="EMBL" id="CAL5131440.1"/>
    </source>
</evidence>
<dbReference type="InterPro" id="IPR014001">
    <property type="entry name" value="Helicase_ATP-bd"/>
</dbReference>
<proteinExistence type="predicted"/>
<dbReference type="Proteomes" id="UP001497525">
    <property type="component" value="Unassembled WGS sequence"/>
</dbReference>
<keyword evidence="2" id="KW-0547">Nucleotide-binding</keyword>
<evidence type="ECO:0000313" key="6">
    <source>
        <dbReference type="Proteomes" id="UP001497525"/>
    </source>
</evidence>
<keyword evidence="2" id="KW-0067">ATP-binding</keyword>
<dbReference type="AlphaFoldDB" id="A0AAV2T412"/>
<dbReference type="Pfam" id="PF00271">
    <property type="entry name" value="Helicase_C"/>
    <property type="match status" value="1"/>
</dbReference>
<feature type="domain" description="Helicase ATP-binding" evidence="3">
    <location>
        <begin position="1"/>
        <end position="49"/>
    </location>
</feature>
<reference evidence="5" key="1">
    <citation type="submission" date="2024-06" db="EMBL/GenBank/DDBJ databases">
        <authorList>
            <person name="Liu X."/>
            <person name="Lenzi L."/>
            <person name="Haldenby T S."/>
            <person name="Uol C."/>
        </authorList>
    </citation>
    <scope>NUCLEOTIDE SEQUENCE</scope>
</reference>
<evidence type="ECO:0000256" key="2">
    <source>
        <dbReference type="ARBA" id="ARBA00022806"/>
    </source>
</evidence>
<keyword evidence="1" id="KW-0378">Hydrolase</keyword>
<organism evidence="5 6">
    <name type="scientific">Calicophoron daubneyi</name>
    <name type="common">Rumen fluke</name>
    <name type="synonym">Paramphistomum daubneyi</name>
    <dbReference type="NCBI Taxonomy" id="300641"/>
    <lineage>
        <taxon>Eukaryota</taxon>
        <taxon>Metazoa</taxon>
        <taxon>Spiralia</taxon>
        <taxon>Lophotrochozoa</taxon>
        <taxon>Platyhelminthes</taxon>
        <taxon>Trematoda</taxon>
        <taxon>Digenea</taxon>
        <taxon>Plagiorchiida</taxon>
        <taxon>Pronocephalata</taxon>
        <taxon>Paramphistomoidea</taxon>
        <taxon>Paramphistomidae</taxon>
        <taxon>Calicophoron</taxon>
    </lineage>
</organism>
<dbReference type="InterPro" id="IPR027417">
    <property type="entry name" value="P-loop_NTPase"/>
</dbReference>
<dbReference type="PANTHER" id="PTHR47958">
    <property type="entry name" value="ATP-DEPENDENT RNA HELICASE DBP3"/>
    <property type="match status" value="1"/>
</dbReference>
<evidence type="ECO:0000259" key="4">
    <source>
        <dbReference type="PROSITE" id="PS51194"/>
    </source>
</evidence>
<dbReference type="SUPFAM" id="SSF52540">
    <property type="entry name" value="P-loop containing nucleoside triphosphate hydrolases"/>
    <property type="match status" value="1"/>
</dbReference>
<accession>A0AAV2T412</accession>
<evidence type="ECO:0000259" key="3">
    <source>
        <dbReference type="PROSITE" id="PS51192"/>
    </source>
</evidence>
<dbReference type="InterPro" id="IPR001650">
    <property type="entry name" value="Helicase_C-like"/>
</dbReference>
<sequence length="229" mass="26177">MMEVEGFLNISMRIKKKLPPNCQILLFSATFEDEIVDFARDFVPDAVEIRVKRTQLALKNIRQFYLEFEDWKQKYAALTDIYGGFDVGQAIIFCATRKEASWLQGKMNLDGHRVSILSGDLDVAEREAVIREFRSTESRVLITTNLCARGLDIPQVNLIVNWNMPTTASGAADCETYLHRIGRSGRFGKEGVAVNLITSDEKYILKELEHHFQMTIPLLTNDDLIEQWA</sequence>
<protein>
    <submittedName>
        <fullName evidence="5">Uncharacterized protein</fullName>
    </submittedName>
</protein>
<dbReference type="Gene3D" id="3.40.50.300">
    <property type="entry name" value="P-loop containing nucleotide triphosphate hydrolases"/>
    <property type="match status" value="2"/>
</dbReference>
<dbReference type="SMART" id="SM00490">
    <property type="entry name" value="HELICc"/>
    <property type="match status" value="1"/>
</dbReference>
<gene>
    <name evidence="5" type="ORF">CDAUBV1_LOCUS3866</name>
</gene>
<dbReference type="PROSITE" id="PS51192">
    <property type="entry name" value="HELICASE_ATP_BIND_1"/>
    <property type="match status" value="1"/>
</dbReference>
<evidence type="ECO:0000256" key="1">
    <source>
        <dbReference type="ARBA" id="ARBA00022801"/>
    </source>
</evidence>
<dbReference type="EMBL" id="CAXLJL010000092">
    <property type="protein sequence ID" value="CAL5131440.1"/>
    <property type="molecule type" value="Genomic_DNA"/>
</dbReference>
<keyword evidence="2" id="KW-0347">Helicase</keyword>
<dbReference type="CDD" id="cd18787">
    <property type="entry name" value="SF2_C_DEAD"/>
    <property type="match status" value="1"/>
</dbReference>
<name>A0AAV2T412_CALDB</name>